<feature type="region of interest" description="Disordered" evidence="1">
    <location>
        <begin position="24"/>
        <end position="139"/>
    </location>
</feature>
<evidence type="ECO:0000313" key="3">
    <source>
        <dbReference type="Proteomes" id="UP000076722"/>
    </source>
</evidence>
<proteinExistence type="predicted"/>
<keyword evidence="3" id="KW-1185">Reference proteome</keyword>
<protein>
    <submittedName>
        <fullName evidence="2">Uncharacterized protein</fullName>
    </submittedName>
</protein>
<gene>
    <name evidence="2" type="ORF">SISNIDRAFT_489222</name>
</gene>
<evidence type="ECO:0000256" key="1">
    <source>
        <dbReference type="SAM" id="MobiDB-lite"/>
    </source>
</evidence>
<dbReference type="EMBL" id="KV419427">
    <property type="protein sequence ID" value="KZS89540.1"/>
    <property type="molecule type" value="Genomic_DNA"/>
</dbReference>
<sequence length="139" mass="14166">MFTIRTAFTPTITRARARSLGLRAIATTSSRSKRPNSTSQGHVLDDRDTTAPHAAKDPHSQAATSGKDARSQRGGQDAASGSVEDASRASGSGNQESIGMKDQVGSQSASGGASKGDGEAEENHGGVVNTVKEKVAGNS</sequence>
<dbReference type="Proteomes" id="UP000076722">
    <property type="component" value="Unassembled WGS sequence"/>
</dbReference>
<feature type="compositionally biased region" description="Basic and acidic residues" evidence="1">
    <location>
        <begin position="43"/>
        <end position="59"/>
    </location>
</feature>
<dbReference type="AlphaFoldDB" id="A0A164QCT2"/>
<reference evidence="2 3" key="1">
    <citation type="journal article" date="2016" name="Mol. Biol. Evol.">
        <title>Comparative Genomics of Early-Diverging Mushroom-Forming Fungi Provides Insights into the Origins of Lignocellulose Decay Capabilities.</title>
        <authorList>
            <person name="Nagy L.G."/>
            <person name="Riley R."/>
            <person name="Tritt A."/>
            <person name="Adam C."/>
            <person name="Daum C."/>
            <person name="Floudas D."/>
            <person name="Sun H."/>
            <person name="Yadav J.S."/>
            <person name="Pangilinan J."/>
            <person name="Larsson K.H."/>
            <person name="Matsuura K."/>
            <person name="Barry K."/>
            <person name="Labutti K."/>
            <person name="Kuo R."/>
            <person name="Ohm R.A."/>
            <person name="Bhattacharya S.S."/>
            <person name="Shirouzu T."/>
            <person name="Yoshinaga Y."/>
            <person name="Martin F.M."/>
            <person name="Grigoriev I.V."/>
            <person name="Hibbett D.S."/>
        </authorList>
    </citation>
    <scope>NUCLEOTIDE SEQUENCE [LARGE SCALE GENOMIC DNA]</scope>
    <source>
        <strain evidence="2 3">HHB9708</strain>
    </source>
</reference>
<name>A0A164QCT2_9AGAM</name>
<organism evidence="2 3">
    <name type="scientific">Sistotremastrum niveocremeum HHB9708</name>
    <dbReference type="NCBI Taxonomy" id="1314777"/>
    <lineage>
        <taxon>Eukaryota</taxon>
        <taxon>Fungi</taxon>
        <taxon>Dikarya</taxon>
        <taxon>Basidiomycota</taxon>
        <taxon>Agaricomycotina</taxon>
        <taxon>Agaricomycetes</taxon>
        <taxon>Sistotremastrales</taxon>
        <taxon>Sistotremastraceae</taxon>
        <taxon>Sertulicium</taxon>
        <taxon>Sertulicium niveocremeum</taxon>
    </lineage>
</organism>
<feature type="compositionally biased region" description="Polar residues" evidence="1">
    <location>
        <begin position="26"/>
        <end position="41"/>
    </location>
</feature>
<accession>A0A164QCT2</accession>
<evidence type="ECO:0000313" key="2">
    <source>
        <dbReference type="EMBL" id="KZS89540.1"/>
    </source>
</evidence>